<sequence length="213" mass="22990">MILWLAVAEFLCGALMFSYWLGKLVRKDLKHVGDGNPGAFNLWRAAGYRWGLAGILLDFLKGYVPLVFLVESGMLGLDYGMTIVAAAPILGHAFSPFLKFKGGKAIAVTFGVWSALTRFEAALAYAVILAVLLAAFFFYKKGKYASREADGLQVVAGMALLSIYLLAAGYPLAIWGVWLVNLLVMAYANRQAIRAFLTGKGGNLPRSGNGVTL</sequence>
<keyword evidence="7 10" id="KW-0472">Membrane</keyword>
<name>A0ABS2H8W5_9BACL</name>
<comment type="subcellular location">
    <subcellularLocation>
        <location evidence="10">Cell membrane</location>
        <topology evidence="10">Multi-pass membrane protein</topology>
    </subcellularLocation>
</comment>
<reference evidence="11 12" key="1">
    <citation type="submission" date="2021-01" db="EMBL/GenBank/DDBJ databases">
        <title>Paenibacillus sp.nov. isolated from the rhizosphere soil of tomato plant.</title>
        <authorList>
            <person name="Thin K.K."/>
            <person name="Zhang X."/>
            <person name="He S."/>
        </authorList>
    </citation>
    <scope>NUCLEOTIDE SEQUENCE [LARGE SCALE GENOMIC DNA]</scope>
    <source>
        <strain evidence="11 12">DXFW5</strain>
    </source>
</reference>
<evidence type="ECO:0000256" key="4">
    <source>
        <dbReference type="ARBA" id="ARBA00022692"/>
    </source>
</evidence>
<comment type="pathway">
    <text evidence="10">Lipid metabolism; phospholipid metabolism.</text>
</comment>
<comment type="function">
    <text evidence="10">Catalyzes the transfer of an acyl group from acyl-phosphate (acyl-PO(4)) to glycerol-3-phosphate (G3P) to form lysophosphatidic acid (LPA). This enzyme utilizes acyl-phosphate as fatty acyl donor, but not acyl-CoA or acyl-ACP.</text>
</comment>
<keyword evidence="5 10" id="KW-1133">Transmembrane helix</keyword>
<keyword evidence="12" id="KW-1185">Reference proteome</keyword>
<evidence type="ECO:0000256" key="3">
    <source>
        <dbReference type="ARBA" id="ARBA00022679"/>
    </source>
</evidence>
<dbReference type="GO" id="GO:0016746">
    <property type="term" value="F:acyltransferase activity"/>
    <property type="evidence" value="ECO:0007669"/>
    <property type="project" value="UniProtKB-KW"/>
</dbReference>
<evidence type="ECO:0000256" key="8">
    <source>
        <dbReference type="ARBA" id="ARBA00023209"/>
    </source>
</evidence>
<keyword evidence="8 10" id="KW-0594">Phospholipid biosynthesis</keyword>
<keyword evidence="4 10" id="KW-0812">Transmembrane</keyword>
<evidence type="ECO:0000256" key="1">
    <source>
        <dbReference type="ARBA" id="ARBA00022475"/>
    </source>
</evidence>
<feature type="transmembrane region" description="Helical" evidence="10">
    <location>
        <begin position="6"/>
        <end position="22"/>
    </location>
</feature>
<dbReference type="EMBL" id="JADCNN020000012">
    <property type="protein sequence ID" value="MBM6996838.1"/>
    <property type="molecule type" value="Genomic_DNA"/>
</dbReference>
<organism evidence="11 12">
    <name type="scientific">Paenibacillus rhizolycopersici</name>
    <dbReference type="NCBI Taxonomy" id="2780073"/>
    <lineage>
        <taxon>Bacteria</taxon>
        <taxon>Bacillati</taxon>
        <taxon>Bacillota</taxon>
        <taxon>Bacilli</taxon>
        <taxon>Bacillales</taxon>
        <taxon>Paenibacillaceae</taxon>
        <taxon>Paenibacillus</taxon>
    </lineage>
</organism>
<gene>
    <name evidence="10" type="primary">plsY</name>
    <name evidence="11" type="ORF">IM700_014370</name>
</gene>
<evidence type="ECO:0000256" key="6">
    <source>
        <dbReference type="ARBA" id="ARBA00023098"/>
    </source>
</evidence>
<feature type="transmembrane region" description="Helical" evidence="10">
    <location>
        <begin position="76"/>
        <end position="98"/>
    </location>
</feature>
<keyword evidence="6 10" id="KW-0443">Lipid metabolism</keyword>
<evidence type="ECO:0000313" key="11">
    <source>
        <dbReference type="EMBL" id="MBM6996838.1"/>
    </source>
</evidence>
<protein>
    <recommendedName>
        <fullName evidence="10">Glycerol-3-phosphate acyltransferase</fullName>
    </recommendedName>
    <alternativeName>
        <fullName evidence="10">Acyl-PO4 G3P acyltransferase</fullName>
    </alternativeName>
    <alternativeName>
        <fullName evidence="10">Acyl-phosphate--glycerol-3-phosphate acyltransferase</fullName>
    </alternativeName>
    <alternativeName>
        <fullName evidence="10">G3P acyltransferase</fullName>
        <shortName evidence="10">GPAT</shortName>
        <ecNumber evidence="10">2.3.1.275</ecNumber>
    </alternativeName>
    <alternativeName>
        <fullName evidence="10">Lysophosphatidic acid synthase</fullName>
        <shortName evidence="10">LPA synthase</shortName>
    </alternativeName>
</protein>
<dbReference type="InterPro" id="IPR003811">
    <property type="entry name" value="G3P_acylTferase_PlsY"/>
</dbReference>
<dbReference type="PANTHER" id="PTHR30309:SF1">
    <property type="entry name" value="GLYCEROL-3-PHOSPHATE ACYLTRANSFERASE 1"/>
    <property type="match status" value="1"/>
</dbReference>
<evidence type="ECO:0000256" key="2">
    <source>
        <dbReference type="ARBA" id="ARBA00022516"/>
    </source>
</evidence>
<dbReference type="RefSeq" id="WP_193417723.1">
    <property type="nucleotide sequence ID" value="NZ_JADCNN020000012.1"/>
</dbReference>
<keyword evidence="9 10" id="KW-1208">Phospholipid metabolism</keyword>
<dbReference type="Pfam" id="PF02660">
    <property type="entry name" value="G3P_acyltransf"/>
    <property type="match status" value="1"/>
</dbReference>
<proteinExistence type="inferred from homology"/>
<evidence type="ECO:0000313" key="12">
    <source>
        <dbReference type="Proteomes" id="UP001516620"/>
    </source>
</evidence>
<evidence type="ECO:0000256" key="5">
    <source>
        <dbReference type="ARBA" id="ARBA00022989"/>
    </source>
</evidence>
<feature type="transmembrane region" description="Helical" evidence="10">
    <location>
        <begin position="50"/>
        <end position="70"/>
    </location>
</feature>
<dbReference type="EC" id="2.3.1.275" evidence="10"/>
<dbReference type="SMART" id="SM01207">
    <property type="entry name" value="G3P_acyltransf"/>
    <property type="match status" value="1"/>
</dbReference>
<dbReference type="PANTHER" id="PTHR30309">
    <property type="entry name" value="INNER MEMBRANE PROTEIN YGIH"/>
    <property type="match status" value="1"/>
</dbReference>
<accession>A0ABS2H8W5</accession>
<dbReference type="Proteomes" id="UP001516620">
    <property type="component" value="Unassembled WGS sequence"/>
</dbReference>
<feature type="transmembrane region" description="Helical" evidence="10">
    <location>
        <begin position="119"/>
        <end position="139"/>
    </location>
</feature>
<comment type="catalytic activity">
    <reaction evidence="10">
        <text>an acyl phosphate + sn-glycerol 3-phosphate = a 1-acyl-sn-glycero-3-phosphate + phosphate</text>
        <dbReference type="Rhea" id="RHEA:34075"/>
        <dbReference type="ChEBI" id="CHEBI:43474"/>
        <dbReference type="ChEBI" id="CHEBI:57597"/>
        <dbReference type="ChEBI" id="CHEBI:57970"/>
        <dbReference type="ChEBI" id="CHEBI:59918"/>
        <dbReference type="EC" id="2.3.1.275"/>
    </reaction>
</comment>
<keyword evidence="11" id="KW-0012">Acyltransferase</keyword>
<evidence type="ECO:0000256" key="9">
    <source>
        <dbReference type="ARBA" id="ARBA00023264"/>
    </source>
</evidence>
<evidence type="ECO:0000256" key="7">
    <source>
        <dbReference type="ARBA" id="ARBA00023136"/>
    </source>
</evidence>
<keyword evidence="3 10" id="KW-0808">Transferase</keyword>
<evidence type="ECO:0000256" key="10">
    <source>
        <dbReference type="HAMAP-Rule" id="MF_01043"/>
    </source>
</evidence>
<keyword evidence="1 10" id="KW-1003">Cell membrane</keyword>
<comment type="caution">
    <text evidence="11">The sequence shown here is derived from an EMBL/GenBank/DDBJ whole genome shotgun (WGS) entry which is preliminary data.</text>
</comment>
<keyword evidence="2 10" id="KW-0444">Lipid biosynthesis</keyword>
<comment type="subunit">
    <text evidence="10">Probably interacts with PlsX.</text>
</comment>
<dbReference type="HAMAP" id="MF_01043">
    <property type="entry name" value="PlsY"/>
    <property type="match status" value="1"/>
</dbReference>
<feature type="transmembrane region" description="Helical" evidence="10">
    <location>
        <begin position="159"/>
        <end position="184"/>
    </location>
</feature>
<comment type="similarity">
    <text evidence="10">Belongs to the PlsY family.</text>
</comment>